<reference evidence="4 5" key="1">
    <citation type="submission" date="2013-09" db="EMBL/GenBank/DDBJ databases">
        <title>Whole genome shotgun sequence of Vibrio azureus NBRC 104587.</title>
        <authorList>
            <person name="Isaki S."/>
            <person name="Hosoyama A."/>
            <person name="Numata M."/>
            <person name="Hashimoto M."/>
            <person name="Hosoyama Y."/>
            <person name="Tsuchikane K."/>
            <person name="Noguchi M."/>
            <person name="Hirakata S."/>
            <person name="Ichikawa N."/>
            <person name="Ohji S."/>
            <person name="Yamazoe A."/>
            <person name="Fujita N."/>
        </authorList>
    </citation>
    <scope>NUCLEOTIDE SEQUENCE [LARGE SCALE GENOMIC DNA]</scope>
    <source>
        <strain evidence="4 5">NBRC 104587</strain>
    </source>
</reference>
<dbReference type="Pfam" id="PF08681">
    <property type="entry name" value="TacA1"/>
    <property type="match status" value="1"/>
</dbReference>
<keyword evidence="1" id="KW-1277">Toxin-antitoxin system</keyword>
<evidence type="ECO:0000256" key="3">
    <source>
        <dbReference type="SAM" id="Coils"/>
    </source>
</evidence>
<feature type="coiled-coil region" evidence="3">
    <location>
        <begin position="37"/>
        <end position="64"/>
    </location>
</feature>
<proteinExistence type="inferred from homology"/>
<sequence length="96" mass="11153">MVALKKERVEFRLSPTEKELLEEAALLSNTTVSKFVSESATDKAQQIIEQHKRLQIESDQWEEVMDSLENPPEPTELMQEIIDMSMEDTWTVKTNK</sequence>
<comment type="caution">
    <text evidence="4">The sequence shown here is derived from an EMBL/GenBank/DDBJ whole genome shotgun (WGS) entry which is preliminary data.</text>
</comment>
<evidence type="ECO:0000313" key="4">
    <source>
        <dbReference type="EMBL" id="GAD75412.1"/>
    </source>
</evidence>
<accession>U3AQ45</accession>
<dbReference type="PANTHER" id="PTHR35401">
    <property type="entry name" value="COPG FAMILY HELIX-TURN-HELIX PROTEIN-RELATED-RELATED"/>
    <property type="match status" value="1"/>
</dbReference>
<keyword evidence="3" id="KW-0175">Coiled coil</keyword>
<dbReference type="InterPro" id="IPR014795">
    <property type="entry name" value="TacA_1-like"/>
</dbReference>
<dbReference type="OrthoDB" id="6505495at2"/>
<name>U3AQ45_9VIBR</name>
<keyword evidence="5" id="KW-1185">Reference proteome</keyword>
<dbReference type="EMBL" id="BATL01000025">
    <property type="protein sequence ID" value="GAD75412.1"/>
    <property type="molecule type" value="Genomic_DNA"/>
</dbReference>
<dbReference type="InterPro" id="IPR010985">
    <property type="entry name" value="Ribbon_hlx_hlx"/>
</dbReference>
<dbReference type="eggNOG" id="COG4453">
    <property type="taxonomic scope" value="Bacteria"/>
</dbReference>
<organism evidence="4 5">
    <name type="scientific">Vibrio azureus NBRC 104587</name>
    <dbReference type="NCBI Taxonomy" id="1219077"/>
    <lineage>
        <taxon>Bacteria</taxon>
        <taxon>Pseudomonadati</taxon>
        <taxon>Pseudomonadota</taxon>
        <taxon>Gammaproteobacteria</taxon>
        <taxon>Vibrionales</taxon>
        <taxon>Vibrionaceae</taxon>
        <taxon>Vibrio</taxon>
    </lineage>
</organism>
<protein>
    <recommendedName>
        <fullName evidence="6">Toxin-antitoxin system antitoxin component</fullName>
    </recommendedName>
</protein>
<evidence type="ECO:0000313" key="5">
    <source>
        <dbReference type="Proteomes" id="UP000016567"/>
    </source>
</evidence>
<dbReference type="AlphaFoldDB" id="U3AQ45"/>
<dbReference type="GO" id="GO:0006355">
    <property type="term" value="P:regulation of DNA-templated transcription"/>
    <property type="evidence" value="ECO:0007669"/>
    <property type="project" value="InterPro"/>
</dbReference>
<dbReference type="Gene3D" id="1.20.5.780">
    <property type="entry name" value="Single helix bin"/>
    <property type="match status" value="1"/>
</dbReference>
<gene>
    <name evidence="4" type="ORF">VAZ01S_025_00070</name>
</gene>
<dbReference type="Proteomes" id="UP000016567">
    <property type="component" value="Unassembled WGS sequence"/>
</dbReference>
<evidence type="ECO:0000256" key="1">
    <source>
        <dbReference type="ARBA" id="ARBA00022649"/>
    </source>
</evidence>
<comment type="similarity">
    <text evidence="2">Belongs to the TacA antitoxin family.</text>
</comment>
<evidence type="ECO:0000256" key="2">
    <source>
        <dbReference type="ARBA" id="ARBA00049988"/>
    </source>
</evidence>
<dbReference type="PANTHER" id="PTHR35401:SF2">
    <property type="entry name" value="ABC-TYPE TRANSPORT SYSTEM"/>
    <property type="match status" value="1"/>
</dbReference>
<dbReference type="STRING" id="1219077.VAZ01S_025_00070"/>
<evidence type="ECO:0008006" key="6">
    <source>
        <dbReference type="Google" id="ProtNLM"/>
    </source>
</evidence>
<dbReference type="SUPFAM" id="SSF47598">
    <property type="entry name" value="Ribbon-helix-helix"/>
    <property type="match status" value="1"/>
</dbReference>